<reference evidence="1 2" key="1">
    <citation type="submission" date="2020-02" db="EMBL/GenBank/DDBJ databases">
        <authorList>
            <person name="Hogendoorn C."/>
        </authorList>
    </citation>
    <scope>NUCLEOTIDE SEQUENCE [LARGE SCALE GENOMIC DNA]</scope>
    <source>
        <strain evidence="1">R501</strain>
    </source>
</reference>
<keyword evidence="2" id="KW-1185">Reference proteome</keyword>
<accession>A0A6F8ZJI2</accession>
<sequence>MVKRKRRWRVRWWRLAGILILGSFAVDSGRSLAAWWRLQQQQAVLERRLAVTRAQTAALNQAIREVQSPADLKAMLTGQRPLPVTPPSWP</sequence>
<dbReference type="AlphaFoldDB" id="A0A6F8ZJI2"/>
<protein>
    <submittedName>
        <fullName evidence="1">Uncharacterized protein</fullName>
    </submittedName>
</protein>
<evidence type="ECO:0000313" key="1">
    <source>
        <dbReference type="EMBL" id="CAB1130104.1"/>
    </source>
</evidence>
<proteinExistence type="predicted"/>
<name>A0A6F8ZJI2_9FIRM</name>
<gene>
    <name evidence="1" type="ORF">R50_2612</name>
</gene>
<dbReference type="Proteomes" id="UP000503399">
    <property type="component" value="Chromosome"/>
</dbReference>
<dbReference type="KEGG" id="hfv:R50_2612"/>
<organism evidence="1 2">
    <name type="scientific">Candidatus Hydrogenisulfobacillus filiaventi</name>
    <dbReference type="NCBI Taxonomy" id="2707344"/>
    <lineage>
        <taxon>Bacteria</taxon>
        <taxon>Bacillati</taxon>
        <taxon>Bacillota</taxon>
        <taxon>Clostridia</taxon>
        <taxon>Eubacteriales</taxon>
        <taxon>Clostridiales Family XVII. Incertae Sedis</taxon>
        <taxon>Candidatus Hydrogenisulfobacillus</taxon>
    </lineage>
</organism>
<evidence type="ECO:0000313" key="2">
    <source>
        <dbReference type="Proteomes" id="UP000503399"/>
    </source>
</evidence>
<dbReference type="EMBL" id="LR778114">
    <property type="protein sequence ID" value="CAB1130104.1"/>
    <property type="molecule type" value="Genomic_DNA"/>
</dbReference>